<sequence>MAFDDLHLHPERSAVGDDRALEPLVDQNFLDSGGLGGQTVQQRGTGDILMRRGSQHHHRDDQAEHVHGQAALRPGTFLPASLPVVSAGTPAAACTL</sequence>
<reference evidence="1 2" key="1">
    <citation type="submission" date="2020-10" db="EMBL/GenBank/DDBJ databases">
        <title>Sequencing the genomes of 1000 actinobacteria strains.</title>
        <authorList>
            <person name="Klenk H.-P."/>
        </authorList>
    </citation>
    <scope>NUCLEOTIDE SEQUENCE [LARGE SCALE GENOMIC DNA]</scope>
    <source>
        <strain evidence="1 2">DSM 43748</strain>
    </source>
</reference>
<dbReference type="RefSeq" id="WP_225960923.1">
    <property type="nucleotide sequence ID" value="NZ_BAAASY010000034.1"/>
</dbReference>
<evidence type="ECO:0000313" key="1">
    <source>
        <dbReference type="EMBL" id="MBE1562069.1"/>
    </source>
</evidence>
<gene>
    <name evidence="1" type="ORF">H4W81_004848</name>
</gene>
<accession>A0ABR9KJ76</accession>
<comment type="caution">
    <text evidence="1">The sequence shown here is derived from an EMBL/GenBank/DDBJ whole genome shotgun (WGS) entry which is preliminary data.</text>
</comment>
<name>A0ABR9KJ76_9ACTN</name>
<evidence type="ECO:0000313" key="2">
    <source>
        <dbReference type="Proteomes" id="UP000661607"/>
    </source>
</evidence>
<proteinExistence type="predicted"/>
<dbReference type="Proteomes" id="UP000661607">
    <property type="component" value="Unassembled WGS sequence"/>
</dbReference>
<dbReference type="EMBL" id="JADBEF010000001">
    <property type="protein sequence ID" value="MBE1562069.1"/>
    <property type="molecule type" value="Genomic_DNA"/>
</dbReference>
<keyword evidence="2" id="KW-1185">Reference proteome</keyword>
<organism evidence="1 2">
    <name type="scientific">Nonomuraea africana</name>
    <dbReference type="NCBI Taxonomy" id="46171"/>
    <lineage>
        <taxon>Bacteria</taxon>
        <taxon>Bacillati</taxon>
        <taxon>Actinomycetota</taxon>
        <taxon>Actinomycetes</taxon>
        <taxon>Streptosporangiales</taxon>
        <taxon>Streptosporangiaceae</taxon>
        <taxon>Nonomuraea</taxon>
    </lineage>
</organism>
<protein>
    <submittedName>
        <fullName evidence="1">Uncharacterized protein</fullName>
    </submittedName>
</protein>